<feature type="compositionally biased region" description="Basic and acidic residues" evidence="3">
    <location>
        <begin position="1503"/>
        <end position="1517"/>
    </location>
</feature>
<evidence type="ECO:0000256" key="3">
    <source>
        <dbReference type="SAM" id="MobiDB-lite"/>
    </source>
</evidence>
<evidence type="ECO:0000313" key="6">
    <source>
        <dbReference type="EMBL" id="OQE13595.1"/>
    </source>
</evidence>
<feature type="repeat" description="TPR" evidence="2">
    <location>
        <begin position="910"/>
        <end position="943"/>
    </location>
</feature>
<dbReference type="InterPro" id="IPR056884">
    <property type="entry name" value="NPHP3-like_N"/>
</dbReference>
<dbReference type="InterPro" id="IPR031350">
    <property type="entry name" value="Goodbye_dom"/>
</dbReference>
<dbReference type="PANTHER" id="PTHR10039">
    <property type="entry name" value="AMELOGENIN"/>
    <property type="match status" value="1"/>
</dbReference>
<organism evidence="6 7">
    <name type="scientific">Penicillium flavigenum</name>
    <dbReference type="NCBI Taxonomy" id="254877"/>
    <lineage>
        <taxon>Eukaryota</taxon>
        <taxon>Fungi</taxon>
        <taxon>Dikarya</taxon>
        <taxon>Ascomycota</taxon>
        <taxon>Pezizomycotina</taxon>
        <taxon>Eurotiomycetes</taxon>
        <taxon>Eurotiomycetidae</taxon>
        <taxon>Eurotiales</taxon>
        <taxon>Aspergillaceae</taxon>
        <taxon>Penicillium</taxon>
    </lineage>
</organism>
<evidence type="ECO:0000259" key="4">
    <source>
        <dbReference type="Pfam" id="PF17109"/>
    </source>
</evidence>
<evidence type="ECO:0000256" key="1">
    <source>
        <dbReference type="ARBA" id="ARBA00022737"/>
    </source>
</evidence>
<dbReference type="Pfam" id="PF24883">
    <property type="entry name" value="NPHP3_N"/>
    <property type="match status" value="1"/>
</dbReference>
<comment type="caution">
    <text evidence="6">The sequence shown here is derived from an EMBL/GenBank/DDBJ whole genome shotgun (WGS) entry which is preliminary data.</text>
</comment>
<dbReference type="SUPFAM" id="SSF48452">
    <property type="entry name" value="TPR-like"/>
    <property type="match status" value="1"/>
</dbReference>
<feature type="domain" description="Nephrocystin 3-like N-terminal" evidence="5">
    <location>
        <begin position="301"/>
        <end position="469"/>
    </location>
</feature>
<feature type="region of interest" description="Disordered" evidence="3">
    <location>
        <begin position="1403"/>
        <end position="1517"/>
    </location>
</feature>
<reference evidence="7" key="1">
    <citation type="journal article" date="2017" name="Nat. Microbiol.">
        <title>Global analysis of biosynthetic gene clusters reveals vast potential of secondary metabolite production in Penicillium species.</title>
        <authorList>
            <person name="Nielsen J.C."/>
            <person name="Grijseels S."/>
            <person name="Prigent S."/>
            <person name="Ji B."/>
            <person name="Dainat J."/>
            <person name="Nielsen K.F."/>
            <person name="Frisvad J.C."/>
            <person name="Workman M."/>
            <person name="Nielsen J."/>
        </authorList>
    </citation>
    <scope>NUCLEOTIDE SEQUENCE [LARGE SCALE GENOMIC DNA]</scope>
    <source>
        <strain evidence="7">IBT 14082</strain>
    </source>
</reference>
<keyword evidence="7" id="KW-1185">Reference proteome</keyword>
<name>A0A1V6SHT3_9EURO</name>
<dbReference type="SMART" id="SM00028">
    <property type="entry name" value="TPR"/>
    <property type="match status" value="3"/>
</dbReference>
<dbReference type="PROSITE" id="PS50005">
    <property type="entry name" value="TPR"/>
    <property type="match status" value="1"/>
</dbReference>
<dbReference type="InterPro" id="IPR011990">
    <property type="entry name" value="TPR-like_helical_dom_sf"/>
</dbReference>
<dbReference type="Gene3D" id="1.25.40.10">
    <property type="entry name" value="Tetratricopeptide repeat domain"/>
    <property type="match status" value="1"/>
</dbReference>
<evidence type="ECO:0000259" key="5">
    <source>
        <dbReference type="Pfam" id="PF24883"/>
    </source>
</evidence>
<dbReference type="Proteomes" id="UP000191342">
    <property type="component" value="Unassembled WGS sequence"/>
</dbReference>
<sequence>MVAHKDQSSAICEKAIRKYHEITGETLGVDFLKIQNVSDLTKEIEQRNNTFRDFREKRGAIFDVLESALIPVQFFTNLAAGGVSMAFPPSCLVFGAVMHLVDAAKGVSASYDAIQDLMQMLQDFTIRLRAYTQEVISEALSDKLSDIIVTLIEILALSSKTIRRGRLLKYTRNIIFGNDDAIQAAVVRLDKLTQVEANLVGAETLTESKRAGRVVDGISVTVDATKANVLGTKITVDQMSAQVLEVQEMVEKLMVSANEEKQNTFEDEQALQAIVKQVLRPSMVDSAQEWFDKIHKARVPGTGDWVHKDDVFQSWINKQSPVIFVSGNPGSGKSFLAANMISSLLEQFPRGLQDSPTISIGYFFFKGDNPHTRSFHQALRDVAFQISKNDPGYRRYLGSIEEYEQISTLESAWRLLFVEYFLKKPDMESTVYILLDAVDETLDEEREVFFDLAKQLYDNQSCLQLAIVGRPYISDQLLEGLEVKVPTLHVTKHKNSGDITQYIHATIKKSLVLRRVSTKLRDEIIAKLSAGAEGMFLWVNLMLQELAKKRNESSMRKTLEQAPRGLKEMLRHVLATFSERSHEEELEYLNETLLWVTCADQPWKLADLEAILRLKSPEGDGMIDLEGAMRRQWASFFSLDREDGLTTAELDNGLAHLDAFDWGADDEKHDGYENSEEDYFMQYNSKKSTTTVTFCHASIGDFLRDESEGKVSATGDHIGVGVNYQEAKAHILRTYLRLITNPDFASKADDSGEMFAHATWDWRNQLLTTSASKSSFEDKREIAKMLLTAFRSEESMSNWLRGDKWTISTATIKAVLQWWQEQDVRECLSPEEKEFISLTEEKPVHLFRPMAMFCIKMFLQEGFPGPGRMVSIVWRYQMLAKGEEIPDDDRSLTADEVIEAAEFGGFERTSQWFQRCATALRESGCQLEALQYFGKALELDPENWRTLHELAQTYNWQEDWQKCIEFWQRARLSLLTIIAASPEDETLKGHLHECLERMGCIYEEQEDREKRFEVTQEAYQYAPSCWNCLEVVLRYHNDNRSYEVTMDLLKKLADKAAPKGDFSELTRFLLYNVFGVDSKSRLAADAALATGDLEFVLDSLQTAARVARADSRTLIAAEVDMAIARIYDQSIFDHSKAIRCWEKIIDTYSSSSSGTLIGIIRELASSNLANAFLSNAVEVGVGTPEAEESVAKLENLVHQITPDPSESWSCSPGVCSPGVYLGVYCRLRGQDERARALFRPSLQQRVRALDDDHPTDREISELRTILTMAGDFKNAVAIAHRSEQDSSDPWYTCRGPCRRKVPVADGFSICPICLEEVCPDCVQLAEGAMPNKRCKSQHAKYFITIPRRLEKVNGGKILVDGEEMEFKTWLNLLKKEWALGPCEPLNSTGARQLDFEALGADEGTAAEEKTASPVSEQNQVNTYPDPIYGAFGEADKPPGYWAKRGRIPDSPLGEGHQPTEDSRNPPEQHNSHAPPSRTNTAGQLKEQQEEDSLQFVGGSYRSSRNEPDPPVRPSRDRLPSFVIETGWSESWSALLNDMSSTGRR</sequence>
<gene>
    <name evidence="6" type="ORF">PENFLA_c045G01953</name>
</gene>
<accession>A0A1V6SHT3</accession>
<protein>
    <submittedName>
        <fullName evidence="6">Uncharacterized protein</fullName>
    </submittedName>
</protein>
<keyword evidence="1" id="KW-0677">Repeat</keyword>
<dbReference type="InterPro" id="IPR027417">
    <property type="entry name" value="P-loop_NTPase"/>
</dbReference>
<feature type="compositionally biased region" description="Basic and acidic residues" evidence="3">
    <location>
        <begin position="1457"/>
        <end position="1470"/>
    </location>
</feature>
<proteinExistence type="predicted"/>
<dbReference type="OrthoDB" id="448455at2759"/>
<dbReference type="Pfam" id="PF17109">
    <property type="entry name" value="Goodbye"/>
    <property type="match status" value="1"/>
</dbReference>
<feature type="compositionally biased region" description="Polar residues" evidence="3">
    <location>
        <begin position="1412"/>
        <end position="1422"/>
    </location>
</feature>
<keyword evidence="2" id="KW-0802">TPR repeat</keyword>
<evidence type="ECO:0000256" key="2">
    <source>
        <dbReference type="PROSITE-ProRule" id="PRU00339"/>
    </source>
</evidence>
<dbReference type="Gene3D" id="3.40.50.300">
    <property type="entry name" value="P-loop containing nucleotide triphosphate hydrolases"/>
    <property type="match status" value="1"/>
</dbReference>
<dbReference type="SUPFAM" id="SSF52540">
    <property type="entry name" value="P-loop containing nucleoside triphosphate hydrolases"/>
    <property type="match status" value="1"/>
</dbReference>
<feature type="domain" description="Fungal STAND N-terminal Goodbye" evidence="4">
    <location>
        <begin position="13"/>
        <end position="131"/>
    </location>
</feature>
<evidence type="ECO:0000313" key="7">
    <source>
        <dbReference type="Proteomes" id="UP000191342"/>
    </source>
</evidence>
<dbReference type="EMBL" id="MLQL01000045">
    <property type="protein sequence ID" value="OQE13595.1"/>
    <property type="molecule type" value="Genomic_DNA"/>
</dbReference>
<dbReference type="InterPro" id="IPR019734">
    <property type="entry name" value="TPR_rpt"/>
</dbReference>
<dbReference type="PANTHER" id="PTHR10039:SF17">
    <property type="entry name" value="FUNGAL STAND N-TERMINAL GOODBYE DOMAIN-CONTAINING PROTEIN-RELATED"/>
    <property type="match status" value="1"/>
</dbReference>
<feature type="compositionally biased region" description="Polar residues" evidence="3">
    <location>
        <begin position="1471"/>
        <end position="1482"/>
    </location>
</feature>